<proteinExistence type="predicted"/>
<sequence length="222" mass="24984">MDIVALLDSLTPAISFLSGAAVSLGGVYLSSWLGANQRRREQLEKDRRDALEVFANVLSLLMDSNPVLAFIFPPPPVGVDGWLEALRQYRSPDVQVEALLKQWESLRVAMMRVALLQSSPEVLEIGMTLRMDLDDFYARFTNALAIQEKIIAPIKASGPGVWDGDDDELRSLSEEFSSLDVYACHENCQEGVMKLAEVLGWEEPHHEPPKPRRLRLNRKRPE</sequence>
<evidence type="ECO:0000313" key="2">
    <source>
        <dbReference type="EMBL" id="MBB2992357.1"/>
    </source>
</evidence>
<organism evidence="2 3">
    <name type="scientific">Mycolicibacterium iranicum</name>
    <name type="common">Mycobacterium iranicum</name>
    <dbReference type="NCBI Taxonomy" id="912594"/>
    <lineage>
        <taxon>Bacteria</taxon>
        <taxon>Bacillati</taxon>
        <taxon>Actinomycetota</taxon>
        <taxon>Actinomycetes</taxon>
        <taxon>Mycobacteriales</taxon>
        <taxon>Mycobacteriaceae</taxon>
        <taxon>Mycolicibacterium</taxon>
    </lineage>
</organism>
<dbReference type="Proteomes" id="UP000550501">
    <property type="component" value="Unassembled WGS sequence"/>
</dbReference>
<dbReference type="AlphaFoldDB" id="A0A839Q9P1"/>
<accession>A0A839Q9P1</accession>
<gene>
    <name evidence="2" type="ORF">FHR72_003856</name>
</gene>
<evidence type="ECO:0000313" key="3">
    <source>
        <dbReference type="Proteomes" id="UP000550501"/>
    </source>
</evidence>
<evidence type="ECO:0000256" key="1">
    <source>
        <dbReference type="SAM" id="Phobius"/>
    </source>
</evidence>
<name>A0A839Q9P1_MYCIR</name>
<keyword evidence="1" id="KW-1133">Transmembrane helix</keyword>
<dbReference type="RefSeq" id="WP_183470992.1">
    <property type="nucleotide sequence ID" value="NZ_JACHVU010000009.1"/>
</dbReference>
<protein>
    <submittedName>
        <fullName evidence="2">Uncharacterized protein</fullName>
    </submittedName>
</protein>
<comment type="caution">
    <text evidence="2">The sequence shown here is derived from an EMBL/GenBank/DDBJ whole genome shotgun (WGS) entry which is preliminary data.</text>
</comment>
<feature type="transmembrane region" description="Helical" evidence="1">
    <location>
        <begin position="12"/>
        <end position="35"/>
    </location>
</feature>
<keyword evidence="1" id="KW-0812">Transmembrane</keyword>
<keyword evidence="1" id="KW-0472">Membrane</keyword>
<dbReference type="EMBL" id="JACHVU010000009">
    <property type="protein sequence ID" value="MBB2992357.1"/>
    <property type="molecule type" value="Genomic_DNA"/>
</dbReference>
<keyword evidence="3" id="KW-1185">Reference proteome</keyword>
<reference evidence="2 3" key="1">
    <citation type="submission" date="2020-08" db="EMBL/GenBank/DDBJ databases">
        <title>The Agave Microbiome: Exploring the role of microbial communities in plant adaptations to desert environments.</title>
        <authorList>
            <person name="Partida-Martinez L.P."/>
        </authorList>
    </citation>
    <scope>NUCLEOTIDE SEQUENCE [LARGE SCALE GENOMIC DNA]</scope>
    <source>
        <strain evidence="2 3">AT2.18</strain>
    </source>
</reference>